<name>A0A510V8K2_9CELL</name>
<reference evidence="11 12" key="1">
    <citation type="submission" date="2019-07" db="EMBL/GenBank/DDBJ databases">
        <title>Whole genome shotgun sequence of Cellulomonas xylanilytica NBRC 101102.</title>
        <authorList>
            <person name="Hosoyama A."/>
            <person name="Uohara A."/>
            <person name="Ohji S."/>
            <person name="Ichikawa N."/>
        </authorList>
    </citation>
    <scope>NUCLEOTIDE SEQUENCE [LARGE SCALE GENOMIC DNA]</scope>
    <source>
        <strain evidence="11 12">NBRC 101102</strain>
    </source>
</reference>
<dbReference type="Pfam" id="PF00535">
    <property type="entry name" value="Glycos_transf_2"/>
    <property type="match status" value="1"/>
</dbReference>
<evidence type="ECO:0000313" key="11">
    <source>
        <dbReference type="EMBL" id="GEK21485.1"/>
    </source>
</evidence>
<keyword evidence="3" id="KW-0328">Glycosyltransferase</keyword>
<dbReference type="EMBL" id="BJUB01000005">
    <property type="protein sequence ID" value="GEK21485.1"/>
    <property type="molecule type" value="Genomic_DNA"/>
</dbReference>
<evidence type="ECO:0000259" key="10">
    <source>
        <dbReference type="Pfam" id="PF00535"/>
    </source>
</evidence>
<evidence type="ECO:0000256" key="3">
    <source>
        <dbReference type="ARBA" id="ARBA00022676"/>
    </source>
</evidence>
<dbReference type="RefSeq" id="WP_146927278.1">
    <property type="nucleotide sequence ID" value="NZ_BJUB01000005.1"/>
</dbReference>
<dbReference type="PANTHER" id="PTHR43646">
    <property type="entry name" value="GLYCOSYLTRANSFERASE"/>
    <property type="match status" value="1"/>
</dbReference>
<evidence type="ECO:0000256" key="6">
    <source>
        <dbReference type="ARBA" id="ARBA00037281"/>
    </source>
</evidence>
<organism evidence="11 12">
    <name type="scientific">Cellulomonas xylanilytica</name>
    <dbReference type="NCBI Taxonomy" id="233583"/>
    <lineage>
        <taxon>Bacteria</taxon>
        <taxon>Bacillati</taxon>
        <taxon>Actinomycetota</taxon>
        <taxon>Actinomycetes</taxon>
        <taxon>Micrococcales</taxon>
        <taxon>Cellulomonadaceae</taxon>
        <taxon>Cellulomonas</taxon>
    </lineage>
</organism>
<feature type="domain" description="Glycosyltransferase 2-like" evidence="10">
    <location>
        <begin position="7"/>
        <end position="132"/>
    </location>
</feature>
<dbReference type="GO" id="GO:0005886">
    <property type="term" value="C:plasma membrane"/>
    <property type="evidence" value="ECO:0007669"/>
    <property type="project" value="UniProtKB-SubCell"/>
</dbReference>
<dbReference type="CDD" id="cd00761">
    <property type="entry name" value="Glyco_tranf_GTA_type"/>
    <property type="match status" value="1"/>
</dbReference>
<keyword evidence="2" id="KW-1003">Cell membrane</keyword>
<comment type="pathway">
    <text evidence="7">Carotenoid biosynthesis; staphyloxanthin biosynthesis; staphyloxanthin from farnesyl diphosphate: step 4/5.</text>
</comment>
<evidence type="ECO:0000313" key="12">
    <source>
        <dbReference type="Proteomes" id="UP000321118"/>
    </source>
</evidence>
<evidence type="ECO:0000256" key="2">
    <source>
        <dbReference type="ARBA" id="ARBA00022475"/>
    </source>
</evidence>
<accession>A0A510V8K2</accession>
<evidence type="ECO:0000256" key="1">
    <source>
        <dbReference type="ARBA" id="ARBA00004236"/>
    </source>
</evidence>
<keyword evidence="12" id="KW-1185">Reference proteome</keyword>
<evidence type="ECO:0000256" key="4">
    <source>
        <dbReference type="ARBA" id="ARBA00022679"/>
    </source>
</evidence>
<dbReference type="Gene3D" id="3.90.550.10">
    <property type="entry name" value="Spore Coat Polysaccharide Biosynthesis Protein SpsA, Chain A"/>
    <property type="match status" value="1"/>
</dbReference>
<dbReference type="InterPro" id="IPR001173">
    <property type="entry name" value="Glyco_trans_2-like"/>
</dbReference>
<protein>
    <recommendedName>
        <fullName evidence="9">4,4'-diaponeurosporenoate glycosyltransferase</fullName>
    </recommendedName>
</protein>
<comment type="similarity">
    <text evidence="8">Belongs to the glycosyltransferase 2 family. CrtQ subfamily.</text>
</comment>
<dbReference type="SUPFAM" id="SSF53448">
    <property type="entry name" value="Nucleotide-diphospho-sugar transferases"/>
    <property type="match status" value="1"/>
</dbReference>
<proteinExistence type="inferred from homology"/>
<comment type="function">
    <text evidence="6">Catalyzes the glycosylation of 4,4'-diaponeurosporenoate, i.e. the esterification of glucose at the C1'' position with the carboxyl group of 4,4'-diaponeurosporenic acid, to form glycosyl-4,4'-diaponeurosporenoate. This is a step in the biosynthesis of staphyloxanthin, an orange pigment present in most staphylococci strains.</text>
</comment>
<gene>
    <name evidence="11" type="ORF">CXY01_20050</name>
</gene>
<dbReference type="AlphaFoldDB" id="A0A510V8K2"/>
<evidence type="ECO:0000256" key="8">
    <source>
        <dbReference type="ARBA" id="ARBA00038120"/>
    </source>
</evidence>
<keyword evidence="5" id="KW-0472">Membrane</keyword>
<dbReference type="InterPro" id="IPR029044">
    <property type="entry name" value="Nucleotide-diphossugar_trans"/>
</dbReference>
<comment type="caution">
    <text evidence="11">The sequence shown here is derived from an EMBL/GenBank/DDBJ whole genome shotgun (WGS) entry which is preliminary data.</text>
</comment>
<keyword evidence="4" id="KW-0808">Transferase</keyword>
<evidence type="ECO:0000256" key="5">
    <source>
        <dbReference type="ARBA" id="ARBA00023136"/>
    </source>
</evidence>
<evidence type="ECO:0000256" key="9">
    <source>
        <dbReference type="ARBA" id="ARBA00040345"/>
    </source>
</evidence>
<dbReference type="OrthoDB" id="153025at2"/>
<sequence>MSEASLSVIIPAYRAERTIARAVASAFASGADEVIVVDDGSDDSTGEAARDAGAVCVRQENGGASRARVNGSRRAKGTYLVFLDSDDELVPAGVRRSVGVLAGDPALAVAAGTVIGTSDGVRRRRFPVRYRPVTTRTLLQRGFGPWPPAAQVVRADAFRASQEIDPAPLHPRFADDYEALIRLSMVGGVDVRDDPTCVYSMAGGKSVRNARAAFVAKEAVRAHYAQHLDIGITPMTEAEISAGAHARLARAHSHSGEWVGCALEWVKCAAANPVGGFGKVVSRVRRQIGWT</sequence>
<dbReference type="Proteomes" id="UP000321118">
    <property type="component" value="Unassembled WGS sequence"/>
</dbReference>
<dbReference type="PANTHER" id="PTHR43646:SF2">
    <property type="entry name" value="GLYCOSYLTRANSFERASE 2-LIKE DOMAIN-CONTAINING PROTEIN"/>
    <property type="match status" value="1"/>
</dbReference>
<comment type="subcellular location">
    <subcellularLocation>
        <location evidence="1">Cell membrane</location>
    </subcellularLocation>
</comment>
<dbReference type="GO" id="GO:0016757">
    <property type="term" value="F:glycosyltransferase activity"/>
    <property type="evidence" value="ECO:0007669"/>
    <property type="project" value="UniProtKB-KW"/>
</dbReference>
<evidence type="ECO:0000256" key="7">
    <source>
        <dbReference type="ARBA" id="ARBA00037904"/>
    </source>
</evidence>